<dbReference type="Gene3D" id="1.10.10.10">
    <property type="entry name" value="Winged helix-like DNA-binding domain superfamily/Winged helix DNA-binding domain"/>
    <property type="match status" value="1"/>
</dbReference>
<comment type="caution">
    <text evidence="6">The sequence shown here is derived from an EMBL/GenBank/DDBJ whole genome shotgun (WGS) entry which is preliminary data.</text>
</comment>
<dbReference type="SUPFAM" id="SSF46785">
    <property type="entry name" value="Winged helix' DNA-binding domain"/>
    <property type="match status" value="1"/>
</dbReference>
<organism evidence="6 7">
    <name type="scientific">Parazoarcus communis SWub3 = DSM 12120</name>
    <dbReference type="NCBI Taxonomy" id="1121029"/>
    <lineage>
        <taxon>Bacteria</taxon>
        <taxon>Pseudomonadati</taxon>
        <taxon>Pseudomonadota</taxon>
        <taxon>Betaproteobacteria</taxon>
        <taxon>Rhodocyclales</taxon>
        <taxon>Zoogloeaceae</taxon>
        <taxon>Parazoarcus</taxon>
    </lineage>
</organism>
<dbReference type="OrthoDB" id="464481at2"/>
<dbReference type="SUPFAM" id="SSF53850">
    <property type="entry name" value="Periplasmic binding protein-like II"/>
    <property type="match status" value="1"/>
</dbReference>
<evidence type="ECO:0000256" key="4">
    <source>
        <dbReference type="ARBA" id="ARBA00023163"/>
    </source>
</evidence>
<dbReference type="InterPro" id="IPR036390">
    <property type="entry name" value="WH_DNA-bd_sf"/>
</dbReference>
<dbReference type="Pfam" id="PF00126">
    <property type="entry name" value="HTH_1"/>
    <property type="match status" value="1"/>
</dbReference>
<dbReference type="InterPro" id="IPR036388">
    <property type="entry name" value="WH-like_DNA-bd_sf"/>
</dbReference>
<dbReference type="PANTHER" id="PTHR30126">
    <property type="entry name" value="HTH-TYPE TRANSCRIPTIONAL REGULATOR"/>
    <property type="match status" value="1"/>
</dbReference>
<keyword evidence="7" id="KW-1185">Reference proteome</keyword>
<keyword evidence="2" id="KW-0805">Transcription regulation</keyword>
<evidence type="ECO:0000256" key="2">
    <source>
        <dbReference type="ARBA" id="ARBA00023015"/>
    </source>
</evidence>
<dbReference type="Pfam" id="PF03466">
    <property type="entry name" value="LysR_substrate"/>
    <property type="match status" value="1"/>
</dbReference>
<gene>
    <name evidence="6" type="ORF">DNK49_03930</name>
</gene>
<dbReference type="PANTHER" id="PTHR30126:SF40">
    <property type="entry name" value="HTH-TYPE TRANSCRIPTIONAL REGULATOR GLTR"/>
    <property type="match status" value="1"/>
</dbReference>
<dbReference type="InterPro" id="IPR005119">
    <property type="entry name" value="LysR_subst-bd"/>
</dbReference>
<dbReference type="GO" id="GO:0000976">
    <property type="term" value="F:transcription cis-regulatory region binding"/>
    <property type="evidence" value="ECO:0007669"/>
    <property type="project" value="TreeGrafter"/>
</dbReference>
<name>A0A323UYX8_9RHOO</name>
<keyword evidence="4" id="KW-0804">Transcription</keyword>
<evidence type="ECO:0000259" key="5">
    <source>
        <dbReference type="PROSITE" id="PS50931"/>
    </source>
</evidence>
<dbReference type="GO" id="GO:0003700">
    <property type="term" value="F:DNA-binding transcription factor activity"/>
    <property type="evidence" value="ECO:0007669"/>
    <property type="project" value="InterPro"/>
</dbReference>
<evidence type="ECO:0000313" key="6">
    <source>
        <dbReference type="EMBL" id="PZA17687.1"/>
    </source>
</evidence>
<dbReference type="Gene3D" id="3.40.190.290">
    <property type="match status" value="1"/>
</dbReference>
<protein>
    <submittedName>
        <fullName evidence="6">LysR family transcriptional regulator</fullName>
    </submittedName>
</protein>
<evidence type="ECO:0000256" key="1">
    <source>
        <dbReference type="ARBA" id="ARBA00009437"/>
    </source>
</evidence>
<dbReference type="FunFam" id="1.10.10.10:FF:000001">
    <property type="entry name" value="LysR family transcriptional regulator"/>
    <property type="match status" value="1"/>
</dbReference>
<evidence type="ECO:0000313" key="7">
    <source>
        <dbReference type="Proteomes" id="UP000248259"/>
    </source>
</evidence>
<feature type="domain" description="HTH lysR-type" evidence="5">
    <location>
        <begin position="7"/>
        <end position="64"/>
    </location>
</feature>
<comment type="similarity">
    <text evidence="1">Belongs to the LysR transcriptional regulatory family.</text>
</comment>
<dbReference type="Proteomes" id="UP000248259">
    <property type="component" value="Unassembled WGS sequence"/>
</dbReference>
<sequence>MLAPSRFNPQLLRYFSAVVTHGSLSAAARHLHCVPSNVSARLRQLEEQLGSVLLERNGPQFTLTAAGERLLPHARQLDVLCSAAWQSVHLDTLQGRLRLGSMETTAAMRLPVVLARFHRHAPRVAMELETGSSAVLIERVLGHDLDAALVAGPLEHPRLIADEVWREELRLVLPADMRLPRRGDEVGLIVFPEGCHYRARLLSWAQESGLTVTGLQSYASVEAIIGCVAAGLGVGVLPASLLAAHPRGDQVLSHPLPVHLASSPTMLIRRRQAEAHPALDAWVEVLLGEHGVVEDPGSHKHAA</sequence>
<proteinExistence type="inferred from homology"/>
<dbReference type="RefSeq" id="WP_110523033.1">
    <property type="nucleotide sequence ID" value="NZ_QKOE01000002.1"/>
</dbReference>
<reference evidence="6 7" key="1">
    <citation type="submission" date="2018-06" db="EMBL/GenBank/DDBJ databases">
        <title>Azoarcus communis strain SWub3 genome.</title>
        <authorList>
            <person name="Zorraquino Salvo V."/>
            <person name="Toubiana D."/>
            <person name="Blumwald E."/>
        </authorList>
    </citation>
    <scope>NUCLEOTIDE SEQUENCE [LARGE SCALE GENOMIC DNA]</scope>
    <source>
        <strain evidence="6 7">SWub3</strain>
    </source>
</reference>
<dbReference type="AlphaFoldDB" id="A0A323UYX8"/>
<keyword evidence="3" id="KW-0238">DNA-binding</keyword>
<dbReference type="EMBL" id="QKOE01000002">
    <property type="protein sequence ID" value="PZA17687.1"/>
    <property type="molecule type" value="Genomic_DNA"/>
</dbReference>
<dbReference type="InterPro" id="IPR000847">
    <property type="entry name" value="LysR_HTH_N"/>
</dbReference>
<accession>A0A323UYX8</accession>
<evidence type="ECO:0000256" key="3">
    <source>
        <dbReference type="ARBA" id="ARBA00023125"/>
    </source>
</evidence>
<dbReference type="PROSITE" id="PS50931">
    <property type="entry name" value="HTH_LYSR"/>
    <property type="match status" value="1"/>
</dbReference>